<dbReference type="AlphaFoldDB" id="A0A922MJ42"/>
<gene>
    <name evidence="1" type="ORF">HF086_012066</name>
</gene>
<dbReference type="EMBL" id="JACEFF010000447">
    <property type="protein sequence ID" value="KAH9637453.1"/>
    <property type="molecule type" value="Genomic_DNA"/>
</dbReference>
<organism evidence="1 2">
    <name type="scientific">Spodoptera exigua</name>
    <name type="common">Beet armyworm</name>
    <name type="synonym">Noctua fulgens</name>
    <dbReference type="NCBI Taxonomy" id="7107"/>
    <lineage>
        <taxon>Eukaryota</taxon>
        <taxon>Metazoa</taxon>
        <taxon>Ecdysozoa</taxon>
        <taxon>Arthropoda</taxon>
        <taxon>Hexapoda</taxon>
        <taxon>Insecta</taxon>
        <taxon>Pterygota</taxon>
        <taxon>Neoptera</taxon>
        <taxon>Endopterygota</taxon>
        <taxon>Lepidoptera</taxon>
        <taxon>Glossata</taxon>
        <taxon>Ditrysia</taxon>
        <taxon>Noctuoidea</taxon>
        <taxon>Noctuidae</taxon>
        <taxon>Amphipyrinae</taxon>
        <taxon>Spodoptera</taxon>
    </lineage>
</organism>
<proteinExistence type="predicted"/>
<evidence type="ECO:0000313" key="2">
    <source>
        <dbReference type="Proteomes" id="UP000814243"/>
    </source>
</evidence>
<evidence type="ECO:0000313" key="1">
    <source>
        <dbReference type="EMBL" id="KAH9637453.1"/>
    </source>
</evidence>
<name>A0A922MJ42_SPOEX</name>
<reference evidence="1" key="1">
    <citation type="journal article" date="2021" name="G3 (Bethesda)">
        <title>Genome and transcriptome analysis of the beet armyworm Spodoptera exigua reveals targets for pest control. .</title>
        <authorList>
            <person name="Simon S."/>
            <person name="Breeschoten T."/>
            <person name="Jansen H.J."/>
            <person name="Dirks R.P."/>
            <person name="Schranz M.E."/>
            <person name="Ros V.I.D."/>
        </authorList>
    </citation>
    <scope>NUCLEOTIDE SEQUENCE</scope>
    <source>
        <strain evidence="1">TB_SE_WUR_2020</strain>
    </source>
</reference>
<dbReference type="Proteomes" id="UP000814243">
    <property type="component" value="Unassembled WGS sequence"/>
</dbReference>
<accession>A0A922MJ42</accession>
<comment type="caution">
    <text evidence="1">The sequence shown here is derived from an EMBL/GenBank/DDBJ whole genome shotgun (WGS) entry which is preliminary data.</text>
</comment>
<protein>
    <submittedName>
        <fullName evidence="1">Uncharacterized protein</fullName>
    </submittedName>
</protein>
<sequence>MLLDNPNYRPETVPMPPKMPENVFLINSLFEANIYKRIEILVSFSSHCISLSVEKYGEPLSKTNQVVVYGDCIEAYSCLAALLELGLQPELIVFVEPFPSNEEPAPIRVNCFNDEMVMFYYLFSSNSFLFIDARVQSTVENLGISVLRKCHLAAWHQIGNRVESLELMAPLISISLRCFALFYYGLRAINLHAFKGKSCVS</sequence>